<name>A0ABQ1M9W0_9BURK</name>
<dbReference type="InterPro" id="IPR002740">
    <property type="entry name" value="EVE_domain"/>
</dbReference>
<dbReference type="EMBL" id="BMHL01000003">
    <property type="protein sequence ID" value="GGC35645.1"/>
    <property type="molecule type" value="Genomic_DNA"/>
</dbReference>
<evidence type="ECO:0000313" key="2">
    <source>
        <dbReference type="EMBL" id="GGC35645.1"/>
    </source>
</evidence>
<dbReference type="Proteomes" id="UP000602004">
    <property type="component" value="Unassembled WGS sequence"/>
</dbReference>
<organism evidence="2 3">
    <name type="scientific">Paraburkholderia caffeinilytica</name>
    <dbReference type="NCBI Taxonomy" id="1761016"/>
    <lineage>
        <taxon>Bacteria</taxon>
        <taxon>Pseudomonadati</taxon>
        <taxon>Pseudomonadota</taxon>
        <taxon>Betaproteobacteria</taxon>
        <taxon>Burkholderiales</taxon>
        <taxon>Burkholderiaceae</taxon>
        <taxon>Paraburkholderia</taxon>
    </lineage>
</organism>
<keyword evidence="3" id="KW-1185">Reference proteome</keyword>
<dbReference type="Pfam" id="PF01878">
    <property type="entry name" value="EVE"/>
    <property type="match status" value="1"/>
</dbReference>
<dbReference type="Gene3D" id="3.10.590.10">
    <property type="entry name" value="ph1033 like domains"/>
    <property type="match status" value="1"/>
</dbReference>
<dbReference type="SUPFAM" id="SSF88697">
    <property type="entry name" value="PUA domain-like"/>
    <property type="match status" value="1"/>
</dbReference>
<comment type="caution">
    <text evidence="2">The sequence shown here is derived from an EMBL/GenBank/DDBJ whole genome shotgun (WGS) entry which is preliminary data.</text>
</comment>
<sequence>MNVFLFQTKPERLDLRSAIVPGEQAVWYATRYQTEMAPGDLVYLWMSGDEHFKGLYGWGVITSKPYPKADWDSHGVDIEYRVRFSKPIKASSLENDPVLAKMLVFRAPHASNFLLDAPAIKGLSKVIKDRREKVPNFQGAVE</sequence>
<dbReference type="RefSeq" id="WP_115781492.1">
    <property type="nucleotide sequence ID" value="NZ_BMHL01000003.1"/>
</dbReference>
<evidence type="ECO:0000259" key="1">
    <source>
        <dbReference type="Pfam" id="PF01878"/>
    </source>
</evidence>
<dbReference type="InterPro" id="IPR015947">
    <property type="entry name" value="PUA-like_sf"/>
</dbReference>
<gene>
    <name evidence="2" type="ORF">GCM10011400_22870</name>
</gene>
<evidence type="ECO:0000313" key="3">
    <source>
        <dbReference type="Proteomes" id="UP000602004"/>
    </source>
</evidence>
<proteinExistence type="predicted"/>
<accession>A0ABQ1M9W0</accession>
<feature type="domain" description="EVE" evidence="1">
    <location>
        <begin position="2"/>
        <end position="113"/>
    </location>
</feature>
<protein>
    <recommendedName>
        <fullName evidence="1">EVE domain-containing protein</fullName>
    </recommendedName>
</protein>
<reference evidence="3" key="1">
    <citation type="journal article" date="2019" name="Int. J. Syst. Evol. Microbiol.">
        <title>The Global Catalogue of Microorganisms (GCM) 10K type strain sequencing project: providing services to taxonomists for standard genome sequencing and annotation.</title>
        <authorList>
            <consortium name="The Broad Institute Genomics Platform"/>
            <consortium name="The Broad Institute Genome Sequencing Center for Infectious Disease"/>
            <person name="Wu L."/>
            <person name="Ma J."/>
        </authorList>
    </citation>
    <scope>NUCLEOTIDE SEQUENCE [LARGE SCALE GENOMIC DNA]</scope>
    <source>
        <strain evidence="3">CGMCC 1.15103</strain>
    </source>
</reference>